<dbReference type="NCBIfam" id="NF002350">
    <property type="entry name" value="PRK01315.1"/>
    <property type="match status" value="1"/>
</dbReference>
<comment type="caution">
    <text evidence="20">The sequence shown here is derived from an EMBL/GenBank/DDBJ whole genome shotgun (WGS) entry which is preliminary data.</text>
</comment>
<evidence type="ECO:0000256" key="8">
    <source>
        <dbReference type="ARBA" id="ARBA00022989"/>
    </source>
</evidence>
<keyword evidence="8 18" id="KW-1133">Transmembrane helix</keyword>
<evidence type="ECO:0000256" key="5">
    <source>
        <dbReference type="ARBA" id="ARBA00022475"/>
    </source>
</evidence>
<keyword evidence="4" id="KW-0813">Transport</keyword>
<comment type="function">
    <text evidence="11">Required for the insertion and/or proper folding and/or complex formation of integral membrane proteins into the membrane. Involved in integration of membrane proteins that insert both dependently and independently of the Sec translocase complex, as well as at least some lipoproteins. Aids folding of multispanning membrane proteins.</text>
</comment>
<dbReference type="GO" id="GO:0005886">
    <property type="term" value="C:plasma membrane"/>
    <property type="evidence" value="ECO:0007669"/>
    <property type="project" value="UniProtKB-SubCell"/>
</dbReference>
<feature type="region of interest" description="Disordered" evidence="17">
    <location>
        <begin position="260"/>
        <end position="321"/>
    </location>
</feature>
<keyword evidence="5" id="KW-1003">Cell membrane</keyword>
<evidence type="ECO:0000256" key="14">
    <source>
        <dbReference type="ARBA" id="ARBA00033245"/>
    </source>
</evidence>
<dbReference type="GO" id="GO:0051205">
    <property type="term" value="P:protein insertion into membrane"/>
    <property type="evidence" value="ECO:0007669"/>
    <property type="project" value="TreeGrafter"/>
</dbReference>
<evidence type="ECO:0000256" key="7">
    <source>
        <dbReference type="ARBA" id="ARBA00022927"/>
    </source>
</evidence>
<evidence type="ECO:0000256" key="3">
    <source>
        <dbReference type="ARBA" id="ARBA00015325"/>
    </source>
</evidence>
<dbReference type="InterPro" id="IPR028055">
    <property type="entry name" value="YidC/Oxa/ALB_C"/>
</dbReference>
<evidence type="ECO:0000256" key="15">
    <source>
        <dbReference type="ARBA" id="ARBA00033342"/>
    </source>
</evidence>
<evidence type="ECO:0000256" key="6">
    <source>
        <dbReference type="ARBA" id="ARBA00022692"/>
    </source>
</evidence>
<evidence type="ECO:0000256" key="16">
    <source>
        <dbReference type="RuleBase" id="RU003945"/>
    </source>
</evidence>
<proteinExistence type="inferred from homology"/>
<comment type="subunit">
    <text evidence="12">Interacts with the Sec translocase complex via SecD. Specifically interacts with transmembrane segments of nascent integral membrane proteins during membrane integration.</text>
</comment>
<dbReference type="CDD" id="cd20070">
    <property type="entry name" value="5TM_YidC_Alb3"/>
    <property type="match status" value="1"/>
</dbReference>
<evidence type="ECO:0000256" key="4">
    <source>
        <dbReference type="ARBA" id="ARBA00022448"/>
    </source>
</evidence>
<dbReference type="PANTHER" id="PTHR12428">
    <property type="entry name" value="OXA1"/>
    <property type="match status" value="1"/>
</dbReference>
<gene>
    <name evidence="20" type="ORF">BKA07_000629</name>
</gene>
<comment type="subcellular location">
    <subcellularLocation>
        <location evidence="1">Cell membrane</location>
        <topology evidence="1">Multi-pass membrane protein</topology>
    </subcellularLocation>
    <subcellularLocation>
        <location evidence="16">Membrane</location>
        <topology evidence="16">Multi-pass membrane protein</topology>
    </subcellularLocation>
</comment>
<dbReference type="AlphaFoldDB" id="A0A846RNX0"/>
<evidence type="ECO:0000256" key="1">
    <source>
        <dbReference type="ARBA" id="ARBA00004651"/>
    </source>
</evidence>
<keyword evidence="9 18" id="KW-0472">Membrane</keyword>
<evidence type="ECO:0000259" key="19">
    <source>
        <dbReference type="Pfam" id="PF02096"/>
    </source>
</evidence>
<name>A0A846RNX0_9MICO</name>
<evidence type="ECO:0000256" key="9">
    <source>
        <dbReference type="ARBA" id="ARBA00023136"/>
    </source>
</evidence>
<evidence type="ECO:0000256" key="2">
    <source>
        <dbReference type="ARBA" id="ARBA00010527"/>
    </source>
</evidence>
<feature type="transmembrane region" description="Helical" evidence="18">
    <location>
        <begin position="37"/>
        <end position="60"/>
    </location>
</feature>
<dbReference type="PANTHER" id="PTHR12428:SF65">
    <property type="entry name" value="CYTOCHROME C OXIDASE ASSEMBLY PROTEIN COX18, MITOCHONDRIAL"/>
    <property type="match status" value="1"/>
</dbReference>
<evidence type="ECO:0000256" key="17">
    <source>
        <dbReference type="SAM" id="MobiDB-lite"/>
    </source>
</evidence>
<comment type="similarity">
    <text evidence="2">Belongs to the OXA1/ALB3/YidC family. Type 1 subfamily.</text>
</comment>
<organism evidence="20 21">
    <name type="scientific">Brevibacterium marinum</name>
    <dbReference type="NCBI Taxonomy" id="418643"/>
    <lineage>
        <taxon>Bacteria</taxon>
        <taxon>Bacillati</taxon>
        <taxon>Actinomycetota</taxon>
        <taxon>Actinomycetes</taxon>
        <taxon>Micrococcales</taxon>
        <taxon>Brevibacteriaceae</taxon>
        <taxon>Brevibacterium</taxon>
    </lineage>
</organism>
<dbReference type="GO" id="GO:0032977">
    <property type="term" value="F:membrane insertase activity"/>
    <property type="evidence" value="ECO:0007669"/>
    <property type="project" value="InterPro"/>
</dbReference>
<keyword evidence="10" id="KW-0143">Chaperone</keyword>
<feature type="compositionally biased region" description="Polar residues" evidence="17">
    <location>
        <begin position="303"/>
        <end position="312"/>
    </location>
</feature>
<dbReference type="Proteomes" id="UP000576792">
    <property type="component" value="Unassembled WGS sequence"/>
</dbReference>
<evidence type="ECO:0000256" key="11">
    <source>
        <dbReference type="ARBA" id="ARBA00025034"/>
    </source>
</evidence>
<accession>A0A846RNX0</accession>
<keyword evidence="21" id="KW-1185">Reference proteome</keyword>
<keyword evidence="7" id="KW-0653">Protein transport</keyword>
<dbReference type="RefSeq" id="WP_167949608.1">
    <property type="nucleotide sequence ID" value="NZ_BAAAPQ010000026.1"/>
</dbReference>
<feature type="transmembrane region" description="Helical" evidence="18">
    <location>
        <begin position="219"/>
        <end position="244"/>
    </location>
</feature>
<keyword evidence="6 16" id="KW-0812">Transmembrane</keyword>
<evidence type="ECO:0000313" key="20">
    <source>
        <dbReference type="EMBL" id="NJC55594.1"/>
    </source>
</evidence>
<feature type="transmembrane region" description="Helical" evidence="18">
    <location>
        <begin position="174"/>
        <end position="193"/>
    </location>
</feature>
<dbReference type="InterPro" id="IPR047196">
    <property type="entry name" value="YidC_ALB_C"/>
</dbReference>
<dbReference type="EMBL" id="JAATJN010000001">
    <property type="protein sequence ID" value="NJC55594.1"/>
    <property type="molecule type" value="Genomic_DNA"/>
</dbReference>
<sequence>MDWMDKLLYPLQWVVAWILAIFHEIFTAIGLPADNGWTWALSIAGLTVVIRALLIPLFVYQIKSQRKMQLLQPQIQRLQAKYKGKKDQYSRQAMAEEQMNLFRDNKTSPWASCLPLLVQMPIFFSLFRVIHNMPKVASGSIDAIGGFTQDLAIQAENSSVFGISLSATFQDPGISVKLLTGVLIIIMASTMFITQKQMMAKNMTETAAANPMMQSQKMLLYVMPLVFGIGGIYFPLGVLIYWLVSNTWTMAQQHTVIRNMPAPGSKAEKEMLERRARKGKTVQQPEIKGGSDAAGEQDAKPTGQGQRQQPVSKNRKKNKKR</sequence>
<dbReference type="NCBIfam" id="TIGR03592">
    <property type="entry name" value="yidC_oxa1_cterm"/>
    <property type="match status" value="1"/>
</dbReference>
<dbReference type="InterPro" id="IPR001708">
    <property type="entry name" value="YidC/ALB3/OXA1/COX18"/>
</dbReference>
<evidence type="ECO:0000256" key="10">
    <source>
        <dbReference type="ARBA" id="ARBA00023186"/>
    </source>
</evidence>
<feature type="domain" description="Membrane insertase YidC/Oxa/ALB C-terminal" evidence="19">
    <location>
        <begin position="39"/>
        <end position="257"/>
    </location>
</feature>
<reference evidence="20 21" key="1">
    <citation type="submission" date="2020-03" db="EMBL/GenBank/DDBJ databases">
        <title>Sequencing the genomes of 1000 actinobacteria strains.</title>
        <authorList>
            <person name="Klenk H.-P."/>
        </authorList>
    </citation>
    <scope>NUCLEOTIDE SEQUENCE [LARGE SCALE GENOMIC DNA]</scope>
    <source>
        <strain evidence="20 21">DSM 18964</strain>
    </source>
</reference>
<dbReference type="GO" id="GO:0015031">
    <property type="term" value="P:protein transport"/>
    <property type="evidence" value="ECO:0007669"/>
    <property type="project" value="UniProtKB-KW"/>
</dbReference>
<evidence type="ECO:0000256" key="18">
    <source>
        <dbReference type="SAM" id="Phobius"/>
    </source>
</evidence>
<protein>
    <recommendedName>
        <fullName evidence="3">Membrane protein insertase YidC</fullName>
    </recommendedName>
    <alternativeName>
        <fullName evidence="15">Foldase YidC</fullName>
    </alternativeName>
    <alternativeName>
        <fullName evidence="14">Membrane integrase YidC</fullName>
    </alternativeName>
    <alternativeName>
        <fullName evidence="13">Membrane protein YidC</fullName>
    </alternativeName>
</protein>
<dbReference type="Pfam" id="PF02096">
    <property type="entry name" value="60KD_IMP"/>
    <property type="match status" value="1"/>
</dbReference>
<evidence type="ECO:0000256" key="13">
    <source>
        <dbReference type="ARBA" id="ARBA00031538"/>
    </source>
</evidence>
<evidence type="ECO:0000313" key="21">
    <source>
        <dbReference type="Proteomes" id="UP000576792"/>
    </source>
</evidence>
<evidence type="ECO:0000256" key="12">
    <source>
        <dbReference type="ARBA" id="ARBA00026028"/>
    </source>
</evidence>
<feature type="transmembrane region" description="Helical" evidence="18">
    <location>
        <begin position="7"/>
        <end position="31"/>
    </location>
</feature>